<dbReference type="InterPro" id="IPR010767">
    <property type="entry name" value="Phage_CGC-2007_Cje0229"/>
</dbReference>
<comment type="caution">
    <text evidence="1">The sequence shown here is derived from an EMBL/GenBank/DDBJ whole genome shotgun (WGS) entry which is preliminary data.</text>
</comment>
<keyword evidence="2" id="KW-1185">Reference proteome</keyword>
<reference evidence="1 2" key="1">
    <citation type="submission" date="2021-11" db="EMBL/GenBank/DDBJ databases">
        <authorList>
            <person name="Huq M.A."/>
        </authorList>
    </citation>
    <scope>NUCLEOTIDE SEQUENCE [LARGE SCALE GENOMIC DNA]</scope>
    <source>
        <strain evidence="1 2">MAHUQ-52</strain>
    </source>
</reference>
<organism evidence="1 2">
    <name type="scientific">Massilia agrisoli</name>
    <dbReference type="NCBI Taxonomy" id="2892444"/>
    <lineage>
        <taxon>Bacteria</taxon>
        <taxon>Pseudomonadati</taxon>
        <taxon>Pseudomonadota</taxon>
        <taxon>Betaproteobacteria</taxon>
        <taxon>Burkholderiales</taxon>
        <taxon>Oxalobacteraceae</taxon>
        <taxon>Telluria group</taxon>
        <taxon>Massilia</taxon>
    </lineage>
</organism>
<proteinExistence type="predicted"/>
<name>A0ABS8IXX5_9BURK</name>
<dbReference type="EMBL" id="JAJHPV010000013">
    <property type="protein sequence ID" value="MCC6072040.1"/>
    <property type="molecule type" value="Genomic_DNA"/>
</dbReference>
<protein>
    <submittedName>
        <fullName evidence="1">DUF1353 domain-containing protein</fullName>
    </submittedName>
</protein>
<accession>A0ABS8IXX5</accession>
<dbReference type="RefSeq" id="WP_229432907.1">
    <property type="nucleotide sequence ID" value="NZ_JAJHPV010000013.1"/>
</dbReference>
<gene>
    <name evidence="1" type="ORF">LMJ30_13865</name>
</gene>
<evidence type="ECO:0000313" key="1">
    <source>
        <dbReference type="EMBL" id="MCC6072040.1"/>
    </source>
</evidence>
<evidence type="ECO:0000313" key="2">
    <source>
        <dbReference type="Proteomes" id="UP001198701"/>
    </source>
</evidence>
<sequence>MSTGQFSGNPRTEWLSGEGPDRAMRLVDTFSFTDAKGRRWDVPAGMEVDGATIPRTLWSSVGSPYTGNYRRAAILHDAAILDPRNRRIDADAMFYEACLAGGCTANQAKLLYAGVCIGSWVSQARPVEHALAGQIPDVARLPGEHSPLDLEIRAIYTLLAGELARTPDDFDSVRATVDQRLAGIQ</sequence>
<dbReference type="Pfam" id="PF07087">
    <property type="entry name" value="DUF1353"/>
    <property type="match status" value="1"/>
</dbReference>
<dbReference type="Proteomes" id="UP001198701">
    <property type="component" value="Unassembled WGS sequence"/>
</dbReference>